<accession>A0A3N0BWX4</accession>
<dbReference type="InterPro" id="IPR022742">
    <property type="entry name" value="Hydrolase_4"/>
</dbReference>
<evidence type="ECO:0000313" key="2">
    <source>
        <dbReference type="EMBL" id="RNL53960.1"/>
    </source>
</evidence>
<dbReference type="RefSeq" id="WP_123205284.1">
    <property type="nucleotide sequence ID" value="NZ_RBEE01000012.1"/>
</dbReference>
<dbReference type="Pfam" id="PF12146">
    <property type="entry name" value="Hydrolase_4"/>
    <property type="match status" value="1"/>
</dbReference>
<dbReference type="AlphaFoldDB" id="A0A3N0BWX4"/>
<organism evidence="2 3">
    <name type="scientific">Pedobacter jejuensis</name>
    <dbReference type="NCBI Taxonomy" id="1268550"/>
    <lineage>
        <taxon>Bacteria</taxon>
        <taxon>Pseudomonadati</taxon>
        <taxon>Bacteroidota</taxon>
        <taxon>Sphingobacteriia</taxon>
        <taxon>Sphingobacteriales</taxon>
        <taxon>Sphingobacteriaceae</taxon>
        <taxon>Pedobacter</taxon>
    </lineage>
</organism>
<reference evidence="2 3" key="1">
    <citation type="submission" date="2018-10" db="EMBL/GenBank/DDBJ databases">
        <title>Genome sequencing of Pedobacter jejuensis TNB23.</title>
        <authorList>
            <person name="Cho Y.-J."/>
            <person name="Cho A."/>
            <person name="Kim O.-S."/>
        </authorList>
    </citation>
    <scope>NUCLEOTIDE SEQUENCE [LARGE SCALE GENOMIC DNA]</scope>
    <source>
        <strain evidence="2 3">TNB23</strain>
    </source>
</reference>
<evidence type="ECO:0000259" key="1">
    <source>
        <dbReference type="Pfam" id="PF12146"/>
    </source>
</evidence>
<dbReference type="Proteomes" id="UP000274046">
    <property type="component" value="Unassembled WGS sequence"/>
</dbReference>
<comment type="caution">
    <text evidence="2">The sequence shown here is derived from an EMBL/GenBank/DDBJ whole genome shotgun (WGS) entry which is preliminary data.</text>
</comment>
<gene>
    <name evidence="2" type="ORF">D7004_07620</name>
</gene>
<sequence length="260" mass="29557">MEIFHIGTPDRKLLSIFYPGNEACLKKMGVVICNPLGQEYVRFYKALAVLATELSKMGFPTFRFDYWGSGDSFGDEDELNMDSTTEDLQLVINEMREGTEIEKICLLGVRYGSFLSLAAFDKIKPSALVLWNPVLCGKEYILEIAQLHESFLSGSFALKRHSTRFESLGFSYATQFVKSVSECQPQPMGSQEAIDILISADESWLEKNNKKIAELFSGKTPQLNVNRISKFFLKQEEDENKLLVPIIDINKIIDWLIKIQ</sequence>
<dbReference type="InterPro" id="IPR029058">
    <property type="entry name" value="AB_hydrolase_fold"/>
</dbReference>
<evidence type="ECO:0000313" key="3">
    <source>
        <dbReference type="Proteomes" id="UP000274046"/>
    </source>
</evidence>
<name>A0A3N0BWX4_9SPHI</name>
<dbReference type="OrthoDB" id="9805123at2"/>
<keyword evidence="3" id="KW-1185">Reference proteome</keyword>
<dbReference type="SUPFAM" id="SSF53474">
    <property type="entry name" value="alpha/beta-Hydrolases"/>
    <property type="match status" value="1"/>
</dbReference>
<dbReference type="EMBL" id="RBEE01000012">
    <property type="protein sequence ID" value="RNL53960.1"/>
    <property type="molecule type" value="Genomic_DNA"/>
</dbReference>
<feature type="domain" description="Serine aminopeptidase S33" evidence="1">
    <location>
        <begin position="40"/>
        <end position="152"/>
    </location>
</feature>
<protein>
    <recommendedName>
        <fullName evidence="1">Serine aminopeptidase S33 domain-containing protein</fullName>
    </recommendedName>
</protein>
<dbReference type="Gene3D" id="3.40.50.1820">
    <property type="entry name" value="alpha/beta hydrolase"/>
    <property type="match status" value="1"/>
</dbReference>
<proteinExistence type="predicted"/>